<gene>
    <name evidence="4" type="ORF">US54_C0007G0036</name>
</gene>
<reference evidence="4 5" key="1">
    <citation type="journal article" date="2015" name="Nature">
        <title>rRNA introns, odd ribosomes, and small enigmatic genomes across a large radiation of phyla.</title>
        <authorList>
            <person name="Brown C.T."/>
            <person name="Hug L.A."/>
            <person name="Thomas B.C."/>
            <person name="Sharon I."/>
            <person name="Castelle C.J."/>
            <person name="Singh A."/>
            <person name="Wilkins M.J."/>
            <person name="Williams K.H."/>
            <person name="Banfield J.F."/>
        </authorList>
    </citation>
    <scope>NUCLEOTIDE SEQUENCE [LARGE SCALE GENOMIC DNA]</scope>
</reference>
<evidence type="ECO:0000256" key="1">
    <source>
        <dbReference type="ARBA" id="ARBA00022670"/>
    </source>
</evidence>
<dbReference type="SMART" id="SM00228">
    <property type="entry name" value="PDZ"/>
    <property type="match status" value="1"/>
</dbReference>
<dbReference type="STRING" id="1618481.US54_C0007G0036"/>
<dbReference type="CDD" id="cd06779">
    <property type="entry name" value="cpPDZ_Deg_HtrA-like"/>
    <property type="match status" value="1"/>
</dbReference>
<protein>
    <submittedName>
        <fullName evidence="4">HtrA2 peptidase</fullName>
    </submittedName>
</protein>
<evidence type="ECO:0000259" key="3">
    <source>
        <dbReference type="PROSITE" id="PS50106"/>
    </source>
</evidence>
<dbReference type="InterPro" id="IPR001940">
    <property type="entry name" value="Peptidase_S1C"/>
</dbReference>
<keyword evidence="2" id="KW-0378">Hydrolase</keyword>
<dbReference type="InterPro" id="IPR009003">
    <property type="entry name" value="Peptidase_S1_PA"/>
</dbReference>
<evidence type="ECO:0000256" key="2">
    <source>
        <dbReference type="ARBA" id="ARBA00022801"/>
    </source>
</evidence>
<dbReference type="PANTHER" id="PTHR43343:SF3">
    <property type="entry name" value="PROTEASE DO-LIKE 8, CHLOROPLASTIC"/>
    <property type="match status" value="1"/>
</dbReference>
<proteinExistence type="predicted"/>
<dbReference type="Proteomes" id="UP000034471">
    <property type="component" value="Unassembled WGS sequence"/>
</dbReference>
<dbReference type="InterPro" id="IPR036034">
    <property type="entry name" value="PDZ_sf"/>
</dbReference>
<dbReference type="EMBL" id="LBTJ01000007">
    <property type="protein sequence ID" value="KKQ38616.1"/>
    <property type="molecule type" value="Genomic_DNA"/>
</dbReference>
<dbReference type="Gene3D" id="2.30.42.10">
    <property type="match status" value="1"/>
</dbReference>
<dbReference type="PROSITE" id="PS50106">
    <property type="entry name" value="PDZ"/>
    <property type="match status" value="1"/>
</dbReference>
<dbReference type="PRINTS" id="PR00834">
    <property type="entry name" value="PROTEASES2C"/>
</dbReference>
<dbReference type="SUPFAM" id="SSF50494">
    <property type="entry name" value="Trypsin-like serine proteases"/>
    <property type="match status" value="1"/>
</dbReference>
<accession>A0A0G0KDG6</accession>
<dbReference type="InterPro" id="IPR051201">
    <property type="entry name" value="Chloro_Bact_Ser_Proteases"/>
</dbReference>
<dbReference type="GO" id="GO:0006508">
    <property type="term" value="P:proteolysis"/>
    <property type="evidence" value="ECO:0007669"/>
    <property type="project" value="UniProtKB-KW"/>
</dbReference>
<dbReference type="AlphaFoldDB" id="A0A0G0KDG6"/>
<evidence type="ECO:0000313" key="5">
    <source>
        <dbReference type="Proteomes" id="UP000034471"/>
    </source>
</evidence>
<dbReference type="Pfam" id="PF13365">
    <property type="entry name" value="Trypsin_2"/>
    <property type="match status" value="1"/>
</dbReference>
<dbReference type="GO" id="GO:0004252">
    <property type="term" value="F:serine-type endopeptidase activity"/>
    <property type="evidence" value="ECO:0007669"/>
    <property type="project" value="InterPro"/>
</dbReference>
<organism evidence="4 5">
    <name type="scientific">Candidatus Roizmanbacteria bacterium GW2011_GWA2_37_7</name>
    <dbReference type="NCBI Taxonomy" id="1618481"/>
    <lineage>
        <taxon>Bacteria</taxon>
        <taxon>Candidatus Roizmaniibacteriota</taxon>
    </lineage>
</organism>
<dbReference type="SUPFAM" id="SSF50156">
    <property type="entry name" value="PDZ domain-like"/>
    <property type="match status" value="1"/>
</dbReference>
<keyword evidence="1" id="KW-0645">Protease</keyword>
<dbReference type="InterPro" id="IPR001478">
    <property type="entry name" value="PDZ"/>
</dbReference>
<evidence type="ECO:0000313" key="4">
    <source>
        <dbReference type="EMBL" id="KKQ38616.1"/>
    </source>
</evidence>
<name>A0A0G0KDG6_9BACT</name>
<dbReference type="Gene3D" id="2.40.10.120">
    <property type="match status" value="1"/>
</dbReference>
<feature type="domain" description="PDZ" evidence="3">
    <location>
        <begin position="284"/>
        <end position="363"/>
    </location>
</feature>
<dbReference type="Pfam" id="PF13180">
    <property type="entry name" value="PDZ_2"/>
    <property type="match status" value="1"/>
</dbReference>
<sequence>MKHVKSINAKIILLLMSVGILVLAAFQNTEMIRSSALSRIFDFGSKQTKQIEPTETKKIVSEESIVIDVVESSLPSVVTVGISKTTTGPGTVEINPFDPFTPFRRIEGTEQTIEQNIGSGFIISQDGMIITNKHVVRDTEAKYTVLTNNGDEYDVVKMYRDPLNDLAILKIEATNLKPLALGDSSKLKLGQLAIAIGTPLGEFQNTITTGVISGLGRGITAGSPFEGFVEKLDGVIQTDAAISPGNSGGPLLNSSGQVIGVNTAIAGEGQNIGFAIPVNIVKELIDTFEKQGSTFERPYIGVRYQMIDKKTAILNKVVEGAFVESVVKDSPADKAGIKEEDIIITIDGQKLDGENDQSLAKIILNKKVGDSMDLELWRDGKTIKITLTLEAFNE</sequence>
<dbReference type="PANTHER" id="PTHR43343">
    <property type="entry name" value="PEPTIDASE S12"/>
    <property type="match status" value="1"/>
</dbReference>
<comment type="caution">
    <text evidence="4">The sequence shown here is derived from an EMBL/GenBank/DDBJ whole genome shotgun (WGS) entry which is preliminary data.</text>
</comment>